<dbReference type="Proteomes" id="UP000777661">
    <property type="component" value="Unassembled WGS sequence"/>
</dbReference>
<dbReference type="EMBL" id="JAHSQO010000005">
    <property type="protein sequence ID" value="MBY8918306.1"/>
    <property type="molecule type" value="Genomic_DNA"/>
</dbReference>
<keyword evidence="3 8" id="KW-0812">Transmembrane</keyword>
<keyword evidence="5" id="KW-0067">ATP-binding</keyword>
<keyword evidence="4" id="KW-0547">Nucleotide-binding</keyword>
<name>A0ABS7RE50_9HYPH</name>
<dbReference type="InterPro" id="IPR011527">
    <property type="entry name" value="ABC1_TM_dom"/>
</dbReference>
<evidence type="ECO:0000256" key="6">
    <source>
        <dbReference type="ARBA" id="ARBA00022989"/>
    </source>
</evidence>
<dbReference type="PROSITE" id="PS50990">
    <property type="entry name" value="PEPTIDASE_C39"/>
    <property type="match status" value="1"/>
</dbReference>
<dbReference type="PROSITE" id="PS50893">
    <property type="entry name" value="ABC_TRANSPORTER_2"/>
    <property type="match status" value="1"/>
</dbReference>
<dbReference type="PROSITE" id="PS00211">
    <property type="entry name" value="ABC_TRANSPORTER_1"/>
    <property type="match status" value="1"/>
</dbReference>
<dbReference type="InterPro" id="IPR003593">
    <property type="entry name" value="AAA+_ATPase"/>
</dbReference>
<evidence type="ECO:0000256" key="8">
    <source>
        <dbReference type="SAM" id="Phobius"/>
    </source>
</evidence>
<evidence type="ECO:0000256" key="4">
    <source>
        <dbReference type="ARBA" id="ARBA00022741"/>
    </source>
</evidence>
<dbReference type="SUPFAM" id="SSF52540">
    <property type="entry name" value="P-loop containing nucleoside triphosphate hydrolases"/>
    <property type="match status" value="1"/>
</dbReference>
<dbReference type="InterPro" id="IPR003439">
    <property type="entry name" value="ABC_transporter-like_ATP-bd"/>
</dbReference>
<reference evidence="12 13" key="1">
    <citation type="submission" date="2021-06" db="EMBL/GenBank/DDBJ databases">
        <title>Nitratireductor porphyridii sp. nov., isolated from a small marine red alga, Porphyridium purpureum in South Korea.</title>
        <authorList>
            <person name="Kim K.H."/>
            <person name="Kristyanto S."/>
            <person name="Jeon C.O."/>
        </authorList>
    </citation>
    <scope>NUCLEOTIDE SEQUENCE [LARGE SCALE GENOMIC DNA]</scope>
    <source>
        <strain evidence="12 13">R6</strain>
    </source>
</reference>
<comment type="subcellular location">
    <subcellularLocation>
        <location evidence="1">Cell membrane</location>
        <topology evidence="1">Multi-pass membrane protein</topology>
    </subcellularLocation>
</comment>
<feature type="transmembrane region" description="Helical" evidence="8">
    <location>
        <begin position="206"/>
        <end position="227"/>
    </location>
</feature>
<gene>
    <name evidence="12" type="ORF">KVG22_17005</name>
</gene>
<feature type="domain" description="Peptidase C39" evidence="11">
    <location>
        <begin position="20"/>
        <end position="139"/>
    </location>
</feature>
<evidence type="ECO:0000259" key="9">
    <source>
        <dbReference type="PROSITE" id="PS50893"/>
    </source>
</evidence>
<dbReference type="InterPro" id="IPR005074">
    <property type="entry name" value="Peptidase_C39"/>
</dbReference>
<keyword evidence="13" id="KW-1185">Reference proteome</keyword>
<dbReference type="PROSITE" id="PS50929">
    <property type="entry name" value="ABC_TM1F"/>
    <property type="match status" value="1"/>
</dbReference>
<evidence type="ECO:0000259" key="11">
    <source>
        <dbReference type="PROSITE" id="PS50990"/>
    </source>
</evidence>
<dbReference type="SMART" id="SM00382">
    <property type="entry name" value="AAA"/>
    <property type="match status" value="1"/>
</dbReference>
<feature type="domain" description="ABC transmembrane type-1" evidence="10">
    <location>
        <begin position="173"/>
        <end position="452"/>
    </location>
</feature>
<evidence type="ECO:0000256" key="5">
    <source>
        <dbReference type="ARBA" id="ARBA00022840"/>
    </source>
</evidence>
<dbReference type="InterPro" id="IPR036640">
    <property type="entry name" value="ABC1_TM_sf"/>
</dbReference>
<dbReference type="InterPro" id="IPR017871">
    <property type="entry name" value="ABC_transporter-like_CS"/>
</dbReference>
<dbReference type="PANTHER" id="PTHR24221">
    <property type="entry name" value="ATP-BINDING CASSETTE SUB-FAMILY B"/>
    <property type="match status" value="1"/>
</dbReference>
<dbReference type="Pfam" id="PF00664">
    <property type="entry name" value="ABC_membrane"/>
    <property type="match status" value="1"/>
</dbReference>
<dbReference type="Pfam" id="PF03412">
    <property type="entry name" value="Peptidase_C39"/>
    <property type="match status" value="1"/>
</dbReference>
<dbReference type="Gene3D" id="3.90.70.10">
    <property type="entry name" value="Cysteine proteinases"/>
    <property type="match status" value="1"/>
</dbReference>
<feature type="transmembrane region" description="Helical" evidence="8">
    <location>
        <begin position="303"/>
        <end position="323"/>
    </location>
</feature>
<evidence type="ECO:0000313" key="12">
    <source>
        <dbReference type="EMBL" id="MBY8918306.1"/>
    </source>
</evidence>
<feature type="domain" description="ABC transporter" evidence="9">
    <location>
        <begin position="491"/>
        <end position="716"/>
    </location>
</feature>
<accession>A0ABS7RE50</accession>
<evidence type="ECO:0000313" key="13">
    <source>
        <dbReference type="Proteomes" id="UP000777661"/>
    </source>
</evidence>
<evidence type="ECO:0000256" key="1">
    <source>
        <dbReference type="ARBA" id="ARBA00004651"/>
    </source>
</evidence>
<dbReference type="InterPro" id="IPR033838">
    <property type="entry name" value="CvaB_peptidase"/>
</dbReference>
<keyword evidence="6 8" id="KW-1133">Transmembrane helix</keyword>
<comment type="caution">
    <text evidence="12">The sequence shown here is derived from an EMBL/GenBank/DDBJ whole genome shotgun (WGS) entry which is preliminary data.</text>
</comment>
<proteinExistence type="inferred from homology"/>
<evidence type="ECO:0000256" key="3">
    <source>
        <dbReference type="ARBA" id="ARBA00022692"/>
    </source>
</evidence>
<dbReference type="InterPro" id="IPR039421">
    <property type="entry name" value="Type_1_exporter"/>
</dbReference>
<dbReference type="PANTHER" id="PTHR24221:SF606">
    <property type="entry name" value="COLICIN V SECRETION-PROCESSING ATP-BINDING PROTEIN"/>
    <property type="match status" value="1"/>
</dbReference>
<dbReference type="CDD" id="cd18567">
    <property type="entry name" value="ABC_6TM_CvaB_RaxB_like"/>
    <property type="match status" value="1"/>
</dbReference>
<dbReference type="Pfam" id="PF00005">
    <property type="entry name" value="ABC_tran"/>
    <property type="match status" value="1"/>
</dbReference>
<dbReference type="CDD" id="cd02419">
    <property type="entry name" value="Peptidase_C39C"/>
    <property type="match status" value="1"/>
</dbReference>
<comment type="similarity">
    <text evidence="2">Belongs to the ABC transporter superfamily.</text>
</comment>
<dbReference type="InterPro" id="IPR027417">
    <property type="entry name" value="P-loop_NTPase"/>
</dbReference>
<dbReference type="SUPFAM" id="SSF90123">
    <property type="entry name" value="ABC transporter transmembrane region"/>
    <property type="match status" value="1"/>
</dbReference>
<dbReference type="Gene3D" id="3.40.50.300">
    <property type="entry name" value="P-loop containing nucleotide triphosphate hydrolases"/>
    <property type="match status" value="1"/>
</dbReference>
<protein>
    <submittedName>
        <fullName evidence="12">Peptidase domain-containing ABC transporter</fullName>
    </submittedName>
</protein>
<sequence>MELASRISGRLFSRTPIILQTEAAECGLACLAMVAGHYGHAMDLPAIRRRFTASIKGTTLRDLVELGSSLRLATRALRLELEDLPRLKLPCILHWGHNHFVVLVKAGVTSAVLHDPAIGRRTLSLAELSKKFTGVALEAWPTEGFQPRNEKTSIRISDLVRRTRGIGAAALQILAISLLIELATLAMPIGFQVVLDEVIVAADYDLLTIVALGLVVLLLLQVTGALARSWTTMLIGSSLALQWKASLFDRLMRLPLVFFDKRHVGDVVSRFGSIDAVQRTLTTSAIQALLDGVMSVTLVLMMWLYGGWLVMIALASVAVYAVIRLLCYPPYRAISEEAIVYAANEHSHFMESVRGISSLKVLNLEERRRGVWINHLIDRVNAELRVGKFDVLFSAAGSALFGLDRVLLIYLGGRAILVGDLSIGMLVAFLAYKDQFVARINSFIDTVLQFVMLSLHGERIADIALAEPEEEERKSLATAGESFLAKGPSALEFANVRFRYADNEPEVLNNISFRVAPGECLGIAGPSGSGKSTLFKLLAGLAQPTSGQVLIDGVPMTSLGLSAYRGRVGCVLQDDRLFAGSIAENIASFDMTPDSEWLLACARMAAVHDEIASMPMGYETLVGDMGSALSGGQKQRIVLARAIYRKPAILLMDEATSHLDNANEEAINLAVGKLRMTRVVIAHRESTLAMTDRVLNLASSQDLVPREQLQNRIGATGL</sequence>
<evidence type="ECO:0000256" key="2">
    <source>
        <dbReference type="ARBA" id="ARBA00005417"/>
    </source>
</evidence>
<keyword evidence="7 8" id="KW-0472">Membrane</keyword>
<feature type="transmembrane region" description="Helical" evidence="8">
    <location>
        <begin position="165"/>
        <end position="186"/>
    </location>
</feature>
<evidence type="ECO:0000256" key="7">
    <source>
        <dbReference type="ARBA" id="ARBA00023136"/>
    </source>
</evidence>
<dbReference type="Gene3D" id="1.20.1560.10">
    <property type="entry name" value="ABC transporter type 1, transmembrane domain"/>
    <property type="match status" value="1"/>
</dbReference>
<organism evidence="12 13">
    <name type="scientific">Nitratireductor rhodophyticola</name>
    <dbReference type="NCBI Taxonomy" id="2854036"/>
    <lineage>
        <taxon>Bacteria</taxon>
        <taxon>Pseudomonadati</taxon>
        <taxon>Pseudomonadota</taxon>
        <taxon>Alphaproteobacteria</taxon>
        <taxon>Hyphomicrobiales</taxon>
        <taxon>Phyllobacteriaceae</taxon>
        <taxon>Nitratireductor</taxon>
    </lineage>
</organism>
<evidence type="ECO:0000259" key="10">
    <source>
        <dbReference type="PROSITE" id="PS50929"/>
    </source>
</evidence>